<reference evidence="1" key="1">
    <citation type="submission" date="2020-05" db="EMBL/GenBank/DDBJ databases">
        <title>Large-scale comparative analyses of tick genomes elucidate their genetic diversity and vector capacities.</title>
        <authorList>
            <person name="Jia N."/>
            <person name="Wang J."/>
            <person name="Shi W."/>
            <person name="Du L."/>
            <person name="Sun Y."/>
            <person name="Zhan W."/>
            <person name="Jiang J."/>
            <person name="Wang Q."/>
            <person name="Zhang B."/>
            <person name="Ji P."/>
            <person name="Sakyi L.B."/>
            <person name="Cui X."/>
            <person name="Yuan T."/>
            <person name="Jiang B."/>
            <person name="Yang W."/>
            <person name="Lam T.T.-Y."/>
            <person name="Chang Q."/>
            <person name="Ding S."/>
            <person name="Wang X."/>
            <person name="Zhu J."/>
            <person name="Ruan X."/>
            <person name="Zhao L."/>
            <person name="Wei J."/>
            <person name="Que T."/>
            <person name="Du C."/>
            <person name="Cheng J."/>
            <person name="Dai P."/>
            <person name="Han X."/>
            <person name="Huang E."/>
            <person name="Gao Y."/>
            <person name="Liu J."/>
            <person name="Shao H."/>
            <person name="Ye R."/>
            <person name="Li L."/>
            <person name="Wei W."/>
            <person name="Wang X."/>
            <person name="Wang C."/>
            <person name="Yang T."/>
            <person name="Huo Q."/>
            <person name="Li W."/>
            <person name="Guo W."/>
            <person name="Chen H."/>
            <person name="Zhou L."/>
            <person name="Ni X."/>
            <person name="Tian J."/>
            <person name="Zhou Y."/>
            <person name="Sheng Y."/>
            <person name="Liu T."/>
            <person name="Pan Y."/>
            <person name="Xia L."/>
            <person name="Li J."/>
            <person name="Zhao F."/>
            <person name="Cao W."/>
        </authorList>
    </citation>
    <scope>NUCLEOTIDE SEQUENCE</scope>
    <source>
        <strain evidence="1">Hyas-2018</strain>
    </source>
</reference>
<gene>
    <name evidence="1" type="ORF">HPB50_020403</name>
</gene>
<organism evidence="1 2">
    <name type="scientific">Hyalomma asiaticum</name>
    <name type="common">Tick</name>
    <dbReference type="NCBI Taxonomy" id="266040"/>
    <lineage>
        <taxon>Eukaryota</taxon>
        <taxon>Metazoa</taxon>
        <taxon>Ecdysozoa</taxon>
        <taxon>Arthropoda</taxon>
        <taxon>Chelicerata</taxon>
        <taxon>Arachnida</taxon>
        <taxon>Acari</taxon>
        <taxon>Parasitiformes</taxon>
        <taxon>Ixodida</taxon>
        <taxon>Ixodoidea</taxon>
        <taxon>Ixodidae</taxon>
        <taxon>Hyalomminae</taxon>
        <taxon>Hyalomma</taxon>
    </lineage>
</organism>
<accession>A0ACB7RK41</accession>
<sequence length="80" mass="8711">MATSRLLKGTAILLQNAARKSCVPHRHMHHLAATSFSQTLVNVPETVVTTLDSGLRVATEDSGNRRARWASGSMRAVVRD</sequence>
<name>A0ACB7RK41_HYAAI</name>
<comment type="caution">
    <text evidence="1">The sequence shown here is derived from an EMBL/GenBank/DDBJ whole genome shotgun (WGS) entry which is preliminary data.</text>
</comment>
<dbReference type="Proteomes" id="UP000821845">
    <property type="component" value="Chromosome 9"/>
</dbReference>
<evidence type="ECO:0000313" key="1">
    <source>
        <dbReference type="EMBL" id="KAH6922978.1"/>
    </source>
</evidence>
<proteinExistence type="predicted"/>
<evidence type="ECO:0000313" key="2">
    <source>
        <dbReference type="Proteomes" id="UP000821845"/>
    </source>
</evidence>
<protein>
    <submittedName>
        <fullName evidence="1">Uncharacterized protein</fullName>
    </submittedName>
</protein>
<dbReference type="EMBL" id="CM023489">
    <property type="protein sequence ID" value="KAH6922978.1"/>
    <property type="molecule type" value="Genomic_DNA"/>
</dbReference>
<keyword evidence="2" id="KW-1185">Reference proteome</keyword>